<comment type="caution">
    <text evidence="2">The sequence shown here is derived from an EMBL/GenBank/DDBJ whole genome shotgun (WGS) entry which is preliminary data.</text>
</comment>
<reference evidence="2 3" key="1">
    <citation type="submission" date="2024-06" db="EMBL/GenBank/DDBJ databases">
        <title>A chromosome level genome sequence of Diviner's sage (Salvia divinorum).</title>
        <authorList>
            <person name="Ford S.A."/>
            <person name="Ro D.-K."/>
            <person name="Ness R.W."/>
            <person name="Phillips M.A."/>
        </authorList>
    </citation>
    <scope>NUCLEOTIDE SEQUENCE [LARGE SCALE GENOMIC DNA]</scope>
    <source>
        <strain evidence="2">SAF-2024a</strain>
        <tissue evidence="2">Leaf</tissue>
    </source>
</reference>
<organism evidence="2 3">
    <name type="scientific">Salvia divinorum</name>
    <name type="common">Maria pastora</name>
    <name type="synonym">Diviner's sage</name>
    <dbReference type="NCBI Taxonomy" id="28513"/>
    <lineage>
        <taxon>Eukaryota</taxon>
        <taxon>Viridiplantae</taxon>
        <taxon>Streptophyta</taxon>
        <taxon>Embryophyta</taxon>
        <taxon>Tracheophyta</taxon>
        <taxon>Spermatophyta</taxon>
        <taxon>Magnoliopsida</taxon>
        <taxon>eudicotyledons</taxon>
        <taxon>Gunneridae</taxon>
        <taxon>Pentapetalae</taxon>
        <taxon>asterids</taxon>
        <taxon>lamiids</taxon>
        <taxon>Lamiales</taxon>
        <taxon>Lamiaceae</taxon>
        <taxon>Nepetoideae</taxon>
        <taxon>Mentheae</taxon>
        <taxon>Salviinae</taxon>
        <taxon>Salvia</taxon>
        <taxon>Salvia subgen. Calosphace</taxon>
    </lineage>
</organism>
<evidence type="ECO:0000313" key="3">
    <source>
        <dbReference type="Proteomes" id="UP001567538"/>
    </source>
</evidence>
<gene>
    <name evidence="2" type="ORF">AAHA92_12508</name>
</gene>
<proteinExistence type="predicted"/>
<dbReference type="Proteomes" id="UP001567538">
    <property type="component" value="Unassembled WGS sequence"/>
</dbReference>
<feature type="compositionally biased region" description="Low complexity" evidence="1">
    <location>
        <begin position="29"/>
        <end position="43"/>
    </location>
</feature>
<dbReference type="AlphaFoldDB" id="A0ABD1HPL5"/>
<evidence type="ECO:0000313" key="2">
    <source>
        <dbReference type="EMBL" id="KAL1556961.1"/>
    </source>
</evidence>
<protein>
    <submittedName>
        <fullName evidence="2">Uncharacterized protein</fullName>
    </submittedName>
</protein>
<feature type="compositionally biased region" description="Polar residues" evidence="1">
    <location>
        <begin position="1"/>
        <end position="20"/>
    </location>
</feature>
<dbReference type="EMBL" id="JBEAFC010000005">
    <property type="protein sequence ID" value="KAL1556961.1"/>
    <property type="molecule type" value="Genomic_DNA"/>
</dbReference>
<keyword evidence="3" id="KW-1185">Reference proteome</keyword>
<accession>A0ABD1HPL5</accession>
<feature type="region of interest" description="Disordered" evidence="1">
    <location>
        <begin position="1"/>
        <end position="61"/>
    </location>
</feature>
<sequence length="78" mass="8093">MSCNSGRVSGRESNLGSSLARQGIDVGTAATPLPAAPMSPSSSNAMRGDIGGTWKSNNLSNTTCPLRFRFRLLCFGAS</sequence>
<name>A0ABD1HPL5_SALDI</name>
<evidence type="ECO:0000256" key="1">
    <source>
        <dbReference type="SAM" id="MobiDB-lite"/>
    </source>
</evidence>